<sequence>MSADIRNRIINVDGVNVGPSLRRLFDVTREGLDRFNKLQDLAIEYDRLKKKIARVETGIRQLQSGPHSDACDAYAQAWSLSFASKLLCLPRELRNMVYGYIWTKDYLDLTKPLMVGALKGQPDEGIPHVVDVSYVGPEIALEIVEAYHGKQSLTLQAFRLEEINRIFCDDVFCVGITPATMLRGLQIFLDVDGCLSLSNPAEVDVQAVEPSLNHLLMITKKKDFQLSIELHQCRIRLKLWNTYVNILRPILHAFESEGARVDIFWTCRYSDSIISSKVRHKLKDMIRLGAPIDKDTLIQSLGKEYHIRANDSRQFLWEEDYDYDFEGFEPFVADSHGPFCYCTTCLRMYDNGRAFRPDRE</sequence>
<accession>A0A6A6ZT41</accession>
<keyword evidence="2" id="KW-1185">Reference proteome</keyword>
<dbReference type="EMBL" id="MU006230">
    <property type="protein sequence ID" value="KAF2824242.1"/>
    <property type="molecule type" value="Genomic_DNA"/>
</dbReference>
<evidence type="ECO:0000313" key="1">
    <source>
        <dbReference type="EMBL" id="KAF2824242.1"/>
    </source>
</evidence>
<proteinExistence type="predicted"/>
<evidence type="ECO:0000313" key="2">
    <source>
        <dbReference type="Proteomes" id="UP000799424"/>
    </source>
</evidence>
<dbReference type="AlphaFoldDB" id="A0A6A6ZT41"/>
<reference evidence="1" key="1">
    <citation type="journal article" date="2020" name="Stud. Mycol.">
        <title>101 Dothideomycetes genomes: a test case for predicting lifestyles and emergence of pathogens.</title>
        <authorList>
            <person name="Haridas S."/>
            <person name="Albert R."/>
            <person name="Binder M."/>
            <person name="Bloem J."/>
            <person name="Labutti K."/>
            <person name="Salamov A."/>
            <person name="Andreopoulos B."/>
            <person name="Baker S."/>
            <person name="Barry K."/>
            <person name="Bills G."/>
            <person name="Bluhm B."/>
            <person name="Cannon C."/>
            <person name="Castanera R."/>
            <person name="Culley D."/>
            <person name="Daum C."/>
            <person name="Ezra D."/>
            <person name="Gonzalez J."/>
            <person name="Henrissat B."/>
            <person name="Kuo A."/>
            <person name="Liang C."/>
            <person name="Lipzen A."/>
            <person name="Lutzoni F."/>
            <person name="Magnuson J."/>
            <person name="Mondo S."/>
            <person name="Nolan M."/>
            <person name="Ohm R."/>
            <person name="Pangilinan J."/>
            <person name="Park H.-J."/>
            <person name="Ramirez L."/>
            <person name="Alfaro M."/>
            <person name="Sun H."/>
            <person name="Tritt A."/>
            <person name="Yoshinaga Y."/>
            <person name="Zwiers L.-H."/>
            <person name="Turgeon B."/>
            <person name="Goodwin S."/>
            <person name="Spatafora J."/>
            <person name="Crous P."/>
            <person name="Grigoriev I."/>
        </authorList>
    </citation>
    <scope>NUCLEOTIDE SEQUENCE</scope>
    <source>
        <strain evidence="1">CBS 113818</strain>
    </source>
</reference>
<organism evidence="1 2">
    <name type="scientific">Ophiobolus disseminans</name>
    <dbReference type="NCBI Taxonomy" id="1469910"/>
    <lineage>
        <taxon>Eukaryota</taxon>
        <taxon>Fungi</taxon>
        <taxon>Dikarya</taxon>
        <taxon>Ascomycota</taxon>
        <taxon>Pezizomycotina</taxon>
        <taxon>Dothideomycetes</taxon>
        <taxon>Pleosporomycetidae</taxon>
        <taxon>Pleosporales</taxon>
        <taxon>Pleosporineae</taxon>
        <taxon>Phaeosphaeriaceae</taxon>
        <taxon>Ophiobolus</taxon>
    </lineage>
</organism>
<gene>
    <name evidence="1" type="ORF">CC86DRAFT_326781</name>
</gene>
<protein>
    <submittedName>
        <fullName evidence="1">Uncharacterized protein</fullName>
    </submittedName>
</protein>
<dbReference type="Proteomes" id="UP000799424">
    <property type="component" value="Unassembled WGS sequence"/>
</dbReference>
<name>A0A6A6ZT41_9PLEO</name>
<dbReference type="OrthoDB" id="3763466at2759"/>